<keyword evidence="2" id="KW-1185">Reference proteome</keyword>
<name>A0ABT2P3A9_9GAMM</name>
<reference evidence="1" key="1">
    <citation type="submission" date="2022-09" db="EMBL/GenBank/DDBJ databases">
        <title>Shewanella sp. KJ10-1 sp.nov, isolated from marine algae.</title>
        <authorList>
            <person name="Butt M."/>
            <person name="Lee J.K."/>
            <person name="Kim J.M."/>
            <person name="Choi D.G."/>
        </authorList>
    </citation>
    <scope>NUCLEOTIDE SEQUENCE</scope>
    <source>
        <strain evidence="1">KJ10-1</strain>
    </source>
</reference>
<evidence type="ECO:0000313" key="2">
    <source>
        <dbReference type="Proteomes" id="UP001431192"/>
    </source>
</evidence>
<gene>
    <name evidence="1" type="ORF">N4T56_03435</name>
</gene>
<organism evidence="1 2">
    <name type="scientific">Shewanella phaeophyticola</name>
    <dbReference type="NCBI Taxonomy" id="2978345"/>
    <lineage>
        <taxon>Bacteria</taxon>
        <taxon>Pseudomonadati</taxon>
        <taxon>Pseudomonadota</taxon>
        <taxon>Gammaproteobacteria</taxon>
        <taxon>Alteromonadales</taxon>
        <taxon>Shewanellaceae</taxon>
        <taxon>Shewanella</taxon>
    </lineage>
</organism>
<proteinExistence type="predicted"/>
<comment type="caution">
    <text evidence="1">The sequence shown here is derived from an EMBL/GenBank/DDBJ whole genome shotgun (WGS) entry which is preliminary data.</text>
</comment>
<dbReference type="EMBL" id="JAODOQ010000001">
    <property type="protein sequence ID" value="MCT8985736.1"/>
    <property type="molecule type" value="Genomic_DNA"/>
</dbReference>
<accession>A0ABT2P3A9</accession>
<dbReference type="RefSeq" id="WP_261732223.1">
    <property type="nucleotide sequence ID" value="NZ_JAODOQ010000001.1"/>
</dbReference>
<sequence>MQKDISIILVGTDWNNCALTKSLNSVQAFKENTGHQVECLIVEGLAKNVDVNTLNYEKINQLPEIVSEYLGFEDYNYYVDHLAVEHFFKRVLKAAQGRYFILLREGDQVGFTKSLNSLSF</sequence>
<dbReference type="Proteomes" id="UP001431192">
    <property type="component" value="Unassembled WGS sequence"/>
</dbReference>
<evidence type="ECO:0000313" key="1">
    <source>
        <dbReference type="EMBL" id="MCT8985736.1"/>
    </source>
</evidence>
<protein>
    <submittedName>
        <fullName evidence="1">Uncharacterized protein</fullName>
    </submittedName>
</protein>